<feature type="transmembrane region" description="Helical" evidence="6">
    <location>
        <begin position="105"/>
        <end position="126"/>
    </location>
</feature>
<dbReference type="InterPro" id="IPR011701">
    <property type="entry name" value="MFS"/>
</dbReference>
<keyword evidence="2" id="KW-0813">Transport</keyword>
<keyword evidence="3 6" id="KW-0812">Transmembrane</keyword>
<feature type="transmembrane region" description="Helical" evidence="6">
    <location>
        <begin position="489"/>
        <end position="509"/>
    </location>
</feature>
<name>A0ABS6BHI3_9SPHN</name>
<feature type="transmembrane region" description="Helical" evidence="6">
    <location>
        <begin position="138"/>
        <end position="161"/>
    </location>
</feature>
<comment type="subcellular location">
    <subcellularLocation>
        <location evidence="1">Membrane</location>
        <topology evidence="1">Multi-pass membrane protein</topology>
    </subcellularLocation>
</comment>
<feature type="transmembrane region" description="Helical" evidence="6">
    <location>
        <begin position="455"/>
        <end position="477"/>
    </location>
</feature>
<dbReference type="Proteomes" id="UP000776276">
    <property type="component" value="Unassembled WGS sequence"/>
</dbReference>
<feature type="transmembrane region" description="Helical" evidence="6">
    <location>
        <begin position="327"/>
        <end position="352"/>
    </location>
</feature>
<reference evidence="8 9" key="1">
    <citation type="submission" date="2021-06" db="EMBL/GenBank/DDBJ databases">
        <title>Sphingomonas sp. XMGL2, whole genome shotgun sequencing project.</title>
        <authorList>
            <person name="Zhao G."/>
            <person name="Shen L."/>
        </authorList>
    </citation>
    <scope>NUCLEOTIDE SEQUENCE [LARGE SCALE GENOMIC DNA]</scope>
    <source>
        <strain evidence="8 9">XMGL2</strain>
    </source>
</reference>
<evidence type="ECO:0000256" key="4">
    <source>
        <dbReference type="ARBA" id="ARBA00022989"/>
    </source>
</evidence>
<feature type="transmembrane region" description="Helical" evidence="6">
    <location>
        <begin position="397"/>
        <end position="415"/>
    </location>
</feature>
<dbReference type="CDD" id="cd17328">
    <property type="entry name" value="MFS_spinster_like"/>
    <property type="match status" value="1"/>
</dbReference>
<evidence type="ECO:0000313" key="9">
    <source>
        <dbReference type="Proteomes" id="UP000776276"/>
    </source>
</evidence>
<evidence type="ECO:0000313" key="8">
    <source>
        <dbReference type="EMBL" id="MBU3077761.1"/>
    </source>
</evidence>
<evidence type="ECO:0000256" key="1">
    <source>
        <dbReference type="ARBA" id="ARBA00004141"/>
    </source>
</evidence>
<organism evidence="8 9">
    <name type="scientific">Sphingomonas quercus</name>
    <dbReference type="NCBI Taxonomy" id="2842451"/>
    <lineage>
        <taxon>Bacteria</taxon>
        <taxon>Pseudomonadati</taxon>
        <taxon>Pseudomonadota</taxon>
        <taxon>Alphaproteobacteria</taxon>
        <taxon>Sphingomonadales</taxon>
        <taxon>Sphingomonadaceae</taxon>
        <taxon>Sphingomonas</taxon>
    </lineage>
</organism>
<protein>
    <submittedName>
        <fullName evidence="8">MFS transporter</fullName>
    </submittedName>
</protein>
<feature type="domain" description="Major facilitator superfamily (MFS) profile" evidence="7">
    <location>
        <begin position="13"/>
        <end position="511"/>
    </location>
</feature>
<sequence length="519" mass="53935">MEPSPSPARRAYVLGLFTLIYAFNFIDRQIVSILAPELKAALGLADAQIGLLFGTAFALFYALFGLSLARLADGWNRVRTLGLGLALWSGMTMLSGLAGNFAQLGLARIGVGIGEAAASPAAMSVLQDYFPRRQRATVLAIYSSGIYLGMGASLMLGGRIVAWWQARWPEAPPFGLAAWQATYLLVGAPGLLLALLCWATVREPVRGAIDGEPQPGDAEPFRAALGVAATLMPPFSLLGLRGPRLARNLTLLLLCAVGAWAVTAVTDGLLSPARRPAVAYLAGIAITTNLIQWSAIALGLYASLSWIAALRHHDPQATALILCNKAFLALAVGGGVLSLGSYGLSAFLMLYATRYLGAGPADGLVLGAISAVAGGCGTALGGVIADAAHRRHAGGRVFVACAAVMLSTLCLAVQYTSHSWAVFLTAHGLATLFLTMWLGPVFATAQDLVSPRIRGLGVAVQFLAINLIGLGLGPYWVGLASDVTGSLRVAMLSVLALAPVVLALFLSAVRSLPAGRPGR</sequence>
<feature type="transmembrane region" description="Helical" evidence="6">
    <location>
        <begin position="277"/>
        <end position="307"/>
    </location>
</feature>
<dbReference type="PROSITE" id="PS50850">
    <property type="entry name" value="MFS"/>
    <property type="match status" value="1"/>
</dbReference>
<feature type="transmembrane region" description="Helical" evidence="6">
    <location>
        <begin position="81"/>
        <end position="99"/>
    </location>
</feature>
<dbReference type="EMBL" id="JAHKRT010000003">
    <property type="protein sequence ID" value="MBU3077761.1"/>
    <property type="molecule type" value="Genomic_DNA"/>
</dbReference>
<dbReference type="InterPro" id="IPR044770">
    <property type="entry name" value="MFS_spinster-like"/>
</dbReference>
<feature type="transmembrane region" description="Helical" evidence="6">
    <location>
        <begin position="12"/>
        <end position="35"/>
    </location>
</feature>
<feature type="transmembrane region" description="Helical" evidence="6">
    <location>
        <begin position="245"/>
        <end position="265"/>
    </location>
</feature>
<keyword evidence="4 6" id="KW-1133">Transmembrane helix</keyword>
<dbReference type="PANTHER" id="PTHR23505:SF79">
    <property type="entry name" value="PROTEIN SPINSTER"/>
    <property type="match status" value="1"/>
</dbReference>
<evidence type="ECO:0000256" key="6">
    <source>
        <dbReference type="SAM" id="Phobius"/>
    </source>
</evidence>
<evidence type="ECO:0000256" key="5">
    <source>
        <dbReference type="ARBA" id="ARBA00023136"/>
    </source>
</evidence>
<feature type="transmembrane region" description="Helical" evidence="6">
    <location>
        <begin position="181"/>
        <end position="201"/>
    </location>
</feature>
<evidence type="ECO:0000256" key="2">
    <source>
        <dbReference type="ARBA" id="ARBA00022448"/>
    </source>
</evidence>
<dbReference type="Pfam" id="PF07690">
    <property type="entry name" value="MFS_1"/>
    <property type="match status" value="1"/>
</dbReference>
<gene>
    <name evidence="8" type="ORF">KOF26_07770</name>
</gene>
<evidence type="ECO:0000256" key="3">
    <source>
        <dbReference type="ARBA" id="ARBA00022692"/>
    </source>
</evidence>
<dbReference type="PANTHER" id="PTHR23505">
    <property type="entry name" value="SPINSTER"/>
    <property type="match status" value="1"/>
</dbReference>
<keyword evidence="5 6" id="KW-0472">Membrane</keyword>
<dbReference type="RefSeq" id="WP_216322750.1">
    <property type="nucleotide sequence ID" value="NZ_JAHKRT010000003.1"/>
</dbReference>
<evidence type="ECO:0000259" key="7">
    <source>
        <dbReference type="PROSITE" id="PS50850"/>
    </source>
</evidence>
<feature type="transmembrane region" description="Helical" evidence="6">
    <location>
        <begin position="47"/>
        <end position="69"/>
    </location>
</feature>
<comment type="caution">
    <text evidence="8">The sequence shown here is derived from an EMBL/GenBank/DDBJ whole genome shotgun (WGS) entry which is preliminary data.</text>
</comment>
<proteinExistence type="predicted"/>
<feature type="transmembrane region" description="Helical" evidence="6">
    <location>
        <begin position="421"/>
        <end position="443"/>
    </location>
</feature>
<accession>A0ABS6BHI3</accession>
<feature type="transmembrane region" description="Helical" evidence="6">
    <location>
        <begin position="364"/>
        <end position="385"/>
    </location>
</feature>
<dbReference type="InterPro" id="IPR020846">
    <property type="entry name" value="MFS_dom"/>
</dbReference>
<keyword evidence="9" id="KW-1185">Reference proteome</keyword>